<dbReference type="AlphaFoldDB" id="A6N9V1"/>
<evidence type="ECO:0000256" key="1">
    <source>
        <dbReference type="SAM" id="SignalP"/>
    </source>
</evidence>
<name>A6N9V1_ORNPR</name>
<sequence>MKRSSPVVLYLSLSFTFHVFAVATPCGKCTDIEGHHFRLPVQGFKTDYDGCVIVMDIMPCKYLCYKPYVRRDQIEQWRNRPDGIACTYTYNNNTLEKPYMITIHKECKQGICF</sequence>
<feature type="chain" id="PRO_5002700622" evidence="1">
    <location>
        <begin position="24"/>
        <end position="113"/>
    </location>
</feature>
<proteinExistence type="evidence at transcript level"/>
<organism evidence="2">
    <name type="scientific">Ornithodoros parkeri</name>
    <name type="common">Soft tick</name>
    <name type="synonym">Argasid tick</name>
    <dbReference type="NCBI Taxonomy" id="140564"/>
    <lineage>
        <taxon>Eukaryota</taxon>
        <taxon>Metazoa</taxon>
        <taxon>Ecdysozoa</taxon>
        <taxon>Arthropoda</taxon>
        <taxon>Chelicerata</taxon>
        <taxon>Arachnida</taxon>
        <taxon>Acari</taxon>
        <taxon>Parasitiformes</taxon>
        <taxon>Ixodida</taxon>
        <taxon>Ixodoidea</taxon>
        <taxon>Argasidae</taxon>
        <taxon>Ornithodorinae</taxon>
        <taxon>Ornithodoros</taxon>
    </lineage>
</organism>
<dbReference type="EMBL" id="EF633917">
    <property type="protein sequence ID" value="ABR23434.1"/>
    <property type="molecule type" value="mRNA"/>
</dbReference>
<evidence type="ECO:0000313" key="2">
    <source>
        <dbReference type="EMBL" id="ABR23434.1"/>
    </source>
</evidence>
<reference evidence="2" key="2">
    <citation type="journal article" date="2008" name="Insect Biochem. Mol. Biol.">
        <title>An insight into the sialome of the soft tick, Ornithodorus parkeri.</title>
        <authorList>
            <person name="Francischetti I.M."/>
            <person name="Mans B.J."/>
            <person name="Meng Z."/>
            <person name="Gudderra N."/>
            <person name="Veenstra T.D."/>
            <person name="Pham V.M."/>
            <person name="Ribeiro J.M."/>
        </authorList>
    </citation>
    <scope>NUCLEOTIDE SEQUENCE</scope>
    <source>
        <tissue evidence="2">Salivary gland</tissue>
    </source>
</reference>
<feature type="signal peptide" evidence="1">
    <location>
        <begin position="1"/>
        <end position="23"/>
    </location>
</feature>
<reference evidence="2" key="1">
    <citation type="submission" date="2007-05" db="EMBL/GenBank/DDBJ databases">
        <authorList>
            <person name="Douchkov D."/>
            <person name="Schweizer P."/>
        </authorList>
    </citation>
    <scope>NUCLEOTIDE SEQUENCE</scope>
    <source>
        <tissue evidence="2">Salivary gland</tissue>
    </source>
</reference>
<protein>
    <submittedName>
        <fullName evidence="2">Putative salivary secreted protein</fullName>
    </submittedName>
</protein>
<accession>A6N9V1</accession>
<keyword evidence="1" id="KW-0732">Signal</keyword>